<gene>
    <name evidence="3" type="ORF">GGR89_002403</name>
</gene>
<protein>
    <submittedName>
        <fullName evidence="3">Conjugative transfer signal peptidase TraF</fullName>
    </submittedName>
</protein>
<dbReference type="SUPFAM" id="SSF51306">
    <property type="entry name" value="LexA/Signal peptidase"/>
    <property type="match status" value="1"/>
</dbReference>
<organism evidence="3 4">
    <name type="scientific">Sphingomonas trueperi</name>
    <dbReference type="NCBI Taxonomy" id="53317"/>
    <lineage>
        <taxon>Bacteria</taxon>
        <taxon>Pseudomonadati</taxon>
        <taxon>Pseudomonadota</taxon>
        <taxon>Alphaproteobacteria</taxon>
        <taxon>Sphingomonadales</taxon>
        <taxon>Sphingomonadaceae</taxon>
        <taxon>Sphingomonas</taxon>
    </lineage>
</organism>
<keyword evidence="4" id="KW-1185">Reference proteome</keyword>
<proteinExistence type="predicted"/>
<dbReference type="InterPro" id="IPR019533">
    <property type="entry name" value="Peptidase_S26"/>
</dbReference>
<comment type="caution">
    <text evidence="3">The sequence shown here is derived from an EMBL/GenBank/DDBJ whole genome shotgun (WGS) entry which is preliminary data.</text>
</comment>
<keyword evidence="1" id="KW-1133">Transmembrane helix</keyword>
<dbReference type="GO" id="GO:0004252">
    <property type="term" value="F:serine-type endopeptidase activity"/>
    <property type="evidence" value="ECO:0007669"/>
    <property type="project" value="InterPro"/>
</dbReference>
<dbReference type="GO" id="GO:0006465">
    <property type="term" value="P:signal peptide processing"/>
    <property type="evidence" value="ECO:0007669"/>
    <property type="project" value="InterPro"/>
</dbReference>
<keyword evidence="1" id="KW-0472">Membrane</keyword>
<accession>A0A7X5Y264</accession>
<dbReference type="Pfam" id="PF10502">
    <property type="entry name" value="Peptidase_S26"/>
    <property type="match status" value="1"/>
</dbReference>
<feature type="transmembrane region" description="Helical" evidence="1">
    <location>
        <begin position="6"/>
        <end position="27"/>
    </location>
</feature>
<sequence>MTRFGYVLATVTTAELFAALFVTVAIVQPRPRLIWNASASAPIGLYRLERDAHPSVDTLVAVLPPAPIARWLATRRYLAEGVPLLKHVAARPGQRICRTGAVVSVDARPVAVALSRDSRGRPLPVWRGCRTVRTGELLLLNASVRDSMDGRYLGALPAAGLLGRAIPLLTRDAPGASLRWRGFRARPAFHPANAKESGDVAHDL</sequence>
<evidence type="ECO:0000259" key="2">
    <source>
        <dbReference type="Pfam" id="PF10502"/>
    </source>
</evidence>
<dbReference type="InterPro" id="IPR036286">
    <property type="entry name" value="LexA/Signal_pep-like_sf"/>
</dbReference>
<evidence type="ECO:0000313" key="3">
    <source>
        <dbReference type="EMBL" id="NJB98076.1"/>
    </source>
</evidence>
<evidence type="ECO:0000256" key="1">
    <source>
        <dbReference type="SAM" id="Phobius"/>
    </source>
</evidence>
<evidence type="ECO:0000313" key="4">
    <source>
        <dbReference type="Proteomes" id="UP000531251"/>
    </source>
</evidence>
<name>A0A7X5Y264_9SPHN</name>
<dbReference type="EMBL" id="JAATJB010000006">
    <property type="protein sequence ID" value="NJB98076.1"/>
    <property type="molecule type" value="Genomic_DNA"/>
</dbReference>
<dbReference type="AlphaFoldDB" id="A0A7X5Y264"/>
<feature type="domain" description="Peptidase S26" evidence="2">
    <location>
        <begin position="15"/>
        <end position="166"/>
    </location>
</feature>
<reference evidence="3 4" key="1">
    <citation type="submission" date="2020-03" db="EMBL/GenBank/DDBJ databases">
        <title>Genomic Encyclopedia of Type Strains, Phase IV (KMG-IV): sequencing the most valuable type-strain genomes for metagenomic binning, comparative biology and taxonomic classification.</title>
        <authorList>
            <person name="Goeker M."/>
        </authorList>
    </citation>
    <scope>NUCLEOTIDE SEQUENCE [LARGE SCALE GENOMIC DNA]</scope>
    <source>
        <strain evidence="3 4">DSM 7225</strain>
    </source>
</reference>
<keyword evidence="1" id="KW-0812">Transmembrane</keyword>
<dbReference type="Proteomes" id="UP000531251">
    <property type="component" value="Unassembled WGS sequence"/>
</dbReference>
<dbReference type="RefSeq" id="WP_167712941.1">
    <property type="nucleotide sequence ID" value="NZ_BAAADY010000007.1"/>
</dbReference>